<dbReference type="RefSeq" id="WP_101461308.1">
    <property type="nucleotide sequence ID" value="NZ_CP025408.1"/>
</dbReference>
<organism evidence="1 2">
    <name type="scientific">Paracoccus tegillarcae</name>
    <dbReference type="NCBI Taxonomy" id="1529068"/>
    <lineage>
        <taxon>Bacteria</taxon>
        <taxon>Pseudomonadati</taxon>
        <taxon>Pseudomonadota</taxon>
        <taxon>Alphaproteobacteria</taxon>
        <taxon>Rhodobacterales</taxon>
        <taxon>Paracoccaceae</taxon>
        <taxon>Paracoccus</taxon>
    </lineage>
</organism>
<dbReference type="Proteomes" id="UP000233742">
    <property type="component" value="Chromosome"/>
</dbReference>
<name>A0A2K9EMI5_9RHOB</name>
<dbReference type="AlphaFoldDB" id="A0A2K9EMI5"/>
<accession>A0A2K9EMI5</accession>
<keyword evidence="2" id="KW-1185">Reference proteome</keyword>
<dbReference type="OrthoDB" id="7866188at2"/>
<dbReference type="KEGG" id="paro:CUV01_15780"/>
<evidence type="ECO:0000313" key="1">
    <source>
        <dbReference type="EMBL" id="AUH34647.1"/>
    </source>
</evidence>
<dbReference type="EMBL" id="CP025408">
    <property type="protein sequence ID" value="AUH34647.1"/>
    <property type="molecule type" value="Genomic_DNA"/>
</dbReference>
<reference evidence="1 2" key="1">
    <citation type="submission" date="2017-12" db="EMBL/GenBank/DDBJ databases">
        <authorList>
            <person name="Hurst M.R.H."/>
        </authorList>
    </citation>
    <scope>NUCLEOTIDE SEQUENCE [LARGE SCALE GENOMIC DNA]</scope>
    <source>
        <strain evidence="1 2">BM15</strain>
    </source>
</reference>
<protein>
    <submittedName>
        <fullName evidence="1">Uncharacterized protein</fullName>
    </submittedName>
</protein>
<proteinExistence type="predicted"/>
<sequence>MNSSTLRPVDELLWSWPTVCRMATNEWAKGFARSIASQSRRRNWTPSPKQHALMNSMVNELYRDTGEGDFEVIE</sequence>
<evidence type="ECO:0000313" key="2">
    <source>
        <dbReference type="Proteomes" id="UP000233742"/>
    </source>
</evidence>
<gene>
    <name evidence="1" type="ORF">CUV01_15780</name>
</gene>